<proteinExistence type="predicted"/>
<dbReference type="RefSeq" id="WP_207331479.1">
    <property type="nucleotide sequence ID" value="NZ_JAFMYW010000008.1"/>
</dbReference>
<feature type="domain" description="Phytase-like" evidence="1">
    <location>
        <begin position="85"/>
        <end position="298"/>
    </location>
</feature>
<evidence type="ECO:0000259" key="1">
    <source>
        <dbReference type="Pfam" id="PF13449"/>
    </source>
</evidence>
<protein>
    <submittedName>
        <fullName evidence="2">Esterase-like activity of phytase family protein</fullName>
    </submittedName>
</protein>
<sequence length="319" mass="35591">MLIPVYRKNLLVLLGFCLASLPTLGQIFRLDTALNVPKEAGLHTISGLDFIPEAGVWQLVGDRGEQWRTPSLTHYEQAMRGPNTGLQLEALRYDAASRTYFGTVEENDAGSSYAFFCHDSLPRADQPKSITVFNRITPLPFHNKGIEGLALGADSTVWLAPEAGWAPTDGNQPTVQFYRYNWSGTSLSNPKQFGYPRDQMPALASSERYGGISEILWSGRNTLLVLERFYDGSRDSSFAKLYEVTFVENTSLVAPAKKLVFDFNTMLKGSRIDNLEGMAWMPAQLDRQRLVIISDDNGGDCPREKGGKCQYTQLIFLSR</sequence>
<dbReference type="InterPro" id="IPR027372">
    <property type="entry name" value="Phytase-like_dom"/>
</dbReference>
<comment type="caution">
    <text evidence="2">The sequence shown here is derived from an EMBL/GenBank/DDBJ whole genome shotgun (WGS) entry which is preliminary data.</text>
</comment>
<reference evidence="2 3" key="1">
    <citation type="submission" date="2021-03" db="EMBL/GenBank/DDBJ databases">
        <title>Fibrella sp. HMF5405 genome sequencing and assembly.</title>
        <authorList>
            <person name="Kang H."/>
            <person name="Kim H."/>
            <person name="Bae S."/>
            <person name="Joh K."/>
        </authorList>
    </citation>
    <scope>NUCLEOTIDE SEQUENCE [LARGE SCALE GENOMIC DNA]</scope>
    <source>
        <strain evidence="2 3">HMF5405</strain>
    </source>
</reference>
<evidence type="ECO:0000313" key="3">
    <source>
        <dbReference type="Proteomes" id="UP000664628"/>
    </source>
</evidence>
<evidence type="ECO:0000313" key="2">
    <source>
        <dbReference type="EMBL" id="MBO0951523.1"/>
    </source>
</evidence>
<dbReference type="Proteomes" id="UP000664628">
    <property type="component" value="Unassembled WGS sequence"/>
</dbReference>
<dbReference type="EMBL" id="JAFMYW010000008">
    <property type="protein sequence ID" value="MBO0951523.1"/>
    <property type="molecule type" value="Genomic_DNA"/>
</dbReference>
<keyword evidence="3" id="KW-1185">Reference proteome</keyword>
<organism evidence="2 3">
    <name type="scientific">Fibrella forsythiae</name>
    <dbReference type="NCBI Taxonomy" id="2817061"/>
    <lineage>
        <taxon>Bacteria</taxon>
        <taxon>Pseudomonadati</taxon>
        <taxon>Bacteroidota</taxon>
        <taxon>Cytophagia</taxon>
        <taxon>Cytophagales</taxon>
        <taxon>Spirosomataceae</taxon>
        <taxon>Fibrella</taxon>
    </lineage>
</organism>
<accession>A0ABS3JPW2</accession>
<name>A0ABS3JPW2_9BACT</name>
<dbReference type="Pfam" id="PF13449">
    <property type="entry name" value="Phytase-like"/>
    <property type="match status" value="1"/>
</dbReference>
<gene>
    <name evidence="2" type="ORF">J2I46_23265</name>
</gene>